<reference evidence="2 3" key="1">
    <citation type="submission" date="2016-10" db="EMBL/GenBank/DDBJ databases">
        <authorList>
            <person name="de Groot N.N."/>
        </authorList>
    </citation>
    <scope>NUCLEOTIDE SEQUENCE [LARGE SCALE GENOMIC DNA]</scope>
    <source>
        <strain evidence="2 3">WG7</strain>
    </source>
</reference>
<keyword evidence="1" id="KW-0732">Signal</keyword>
<evidence type="ECO:0000256" key="1">
    <source>
        <dbReference type="SAM" id="SignalP"/>
    </source>
</evidence>
<dbReference type="Proteomes" id="UP000198945">
    <property type="component" value="Unassembled WGS sequence"/>
</dbReference>
<name>A0A1G9RJE4_9FIRM</name>
<protein>
    <submittedName>
        <fullName evidence="2">Uncharacterized protein</fullName>
    </submittedName>
</protein>
<feature type="chain" id="PRO_5011393310" evidence="1">
    <location>
        <begin position="24"/>
        <end position="146"/>
    </location>
</feature>
<proteinExistence type="predicted"/>
<evidence type="ECO:0000313" key="2">
    <source>
        <dbReference type="EMBL" id="SDI71215.1"/>
    </source>
</evidence>
<dbReference type="RefSeq" id="WP_089716837.1">
    <property type="nucleotide sequence ID" value="NZ_FNEH01000012.1"/>
</dbReference>
<sequence>MRRKLGISLALIFVLVFTFSIQAAGPEDLFLDSDAAQEVIKEQATEDWEDDFEMVKYQIDNQTAAYNWLIKVEDHIDLLKLAKEKWDTDYEMIKYEYENQVAAYNWVQSQDEHPEIMAAAKEKWGLDYEMIKYEYENQVEAYESIN</sequence>
<feature type="signal peptide" evidence="1">
    <location>
        <begin position="1"/>
        <end position="23"/>
    </location>
</feature>
<dbReference type="AlphaFoldDB" id="A0A1G9RJE4"/>
<accession>A0A1G9RJE4</accession>
<gene>
    <name evidence="2" type="ORF">SAMN04515654_11268</name>
</gene>
<organism evidence="2 3">
    <name type="scientific">Halanaerobium congolense</name>
    <dbReference type="NCBI Taxonomy" id="54121"/>
    <lineage>
        <taxon>Bacteria</taxon>
        <taxon>Bacillati</taxon>
        <taxon>Bacillota</taxon>
        <taxon>Clostridia</taxon>
        <taxon>Halanaerobiales</taxon>
        <taxon>Halanaerobiaceae</taxon>
        <taxon>Halanaerobium</taxon>
    </lineage>
</organism>
<dbReference type="EMBL" id="FNEH01000012">
    <property type="protein sequence ID" value="SDI71215.1"/>
    <property type="molecule type" value="Genomic_DNA"/>
</dbReference>
<evidence type="ECO:0000313" key="3">
    <source>
        <dbReference type="Proteomes" id="UP000198945"/>
    </source>
</evidence>